<dbReference type="Proteomes" id="UP001149813">
    <property type="component" value="Unassembled WGS sequence"/>
</dbReference>
<dbReference type="OrthoDB" id="10263222at2759"/>
<organism evidence="1 2">
    <name type="scientific">Coemansia erecta</name>
    <dbReference type="NCBI Taxonomy" id="147472"/>
    <lineage>
        <taxon>Eukaryota</taxon>
        <taxon>Fungi</taxon>
        <taxon>Fungi incertae sedis</taxon>
        <taxon>Zoopagomycota</taxon>
        <taxon>Kickxellomycotina</taxon>
        <taxon>Kickxellomycetes</taxon>
        <taxon>Kickxellales</taxon>
        <taxon>Kickxellaceae</taxon>
        <taxon>Coemansia</taxon>
    </lineage>
</organism>
<dbReference type="GO" id="GO:0004519">
    <property type="term" value="F:endonuclease activity"/>
    <property type="evidence" value="ECO:0007669"/>
    <property type="project" value="InterPro"/>
</dbReference>
<dbReference type="AlphaFoldDB" id="A0A9W8CUM2"/>
<keyword evidence="2" id="KW-1185">Reference proteome</keyword>
<accession>A0A9W8CUM2</accession>
<proteinExistence type="predicted"/>
<sequence length="496" mass="54335">MSRQPRIVAWTSAEEYLCVAEYLYSANIDERKHGVAIVKAWRSRARIPVAIEATAGLVEMAVADEEAKGVTTNQLRHLYSMAMIRFVNTIVDLEQKGTFAQSVVSLAGKIGMPAWFVELRHAATHEQLPSLAVLQSACQQALGWLSDYYWNKQTRSLPSDTQMHIRNALAAYLQAQDSVSQQGSRKPGKKGAVDYTAMETASADLTRLVESLHLDAVRELLIPLLLEPGFLVPEDKKLRSKFPECKLLPGVSKQWKDLLVWFAECWGETTFYEELLAGIVAGIIPNSAEDGIFEVSDSSPSLSHAATLVAWVRWIIESYYVPEGADSAGSPGISIDPMLESCLRNPSYYSRSILKAVSETDAALKRDLKPFVDFMTKALEALAAMEADKKSHTGSKSARTMSEEAMKQEEALMVQRLNAHFGSSAAANEDLDDDGAQKAEGVSMDVDAPAAAACRWNRVPESGWAVCPIGTLGSGDLPSLEWPAWVDDLPLHTVSA</sequence>
<evidence type="ECO:0000313" key="1">
    <source>
        <dbReference type="EMBL" id="KAJ1724017.1"/>
    </source>
</evidence>
<dbReference type="GO" id="GO:0000460">
    <property type="term" value="P:maturation of 5.8S rRNA"/>
    <property type="evidence" value="ECO:0007669"/>
    <property type="project" value="TreeGrafter"/>
</dbReference>
<dbReference type="PANTHER" id="PTHR15002">
    <property type="entry name" value="RIBOSOMAL BIOGENESIS PROTEIN LAS1L"/>
    <property type="match status" value="1"/>
</dbReference>
<dbReference type="Pfam" id="PF04031">
    <property type="entry name" value="Las1"/>
    <property type="match status" value="1"/>
</dbReference>
<reference evidence="1" key="1">
    <citation type="submission" date="2022-07" db="EMBL/GenBank/DDBJ databases">
        <title>Phylogenomic reconstructions and comparative analyses of Kickxellomycotina fungi.</title>
        <authorList>
            <person name="Reynolds N.K."/>
            <person name="Stajich J.E."/>
            <person name="Barry K."/>
            <person name="Grigoriev I.V."/>
            <person name="Crous P."/>
            <person name="Smith M.E."/>
        </authorList>
    </citation>
    <scope>NUCLEOTIDE SEQUENCE</scope>
    <source>
        <strain evidence="1">NBRC 32514</strain>
    </source>
</reference>
<dbReference type="GO" id="GO:0030687">
    <property type="term" value="C:preribosome, large subunit precursor"/>
    <property type="evidence" value="ECO:0007669"/>
    <property type="project" value="TreeGrafter"/>
</dbReference>
<gene>
    <name evidence="1" type="primary">LAS1</name>
    <name evidence="1" type="ORF">LPJ53_001654</name>
</gene>
<dbReference type="GO" id="GO:0000470">
    <property type="term" value="P:maturation of LSU-rRNA"/>
    <property type="evidence" value="ECO:0007669"/>
    <property type="project" value="TreeGrafter"/>
</dbReference>
<dbReference type="InterPro" id="IPR007174">
    <property type="entry name" value="Las1"/>
</dbReference>
<evidence type="ECO:0000313" key="2">
    <source>
        <dbReference type="Proteomes" id="UP001149813"/>
    </source>
</evidence>
<dbReference type="EMBL" id="JANBOJ010000044">
    <property type="protein sequence ID" value="KAJ1724017.1"/>
    <property type="molecule type" value="Genomic_DNA"/>
</dbReference>
<dbReference type="GO" id="GO:0090730">
    <property type="term" value="C:Las1 complex"/>
    <property type="evidence" value="ECO:0007669"/>
    <property type="project" value="InterPro"/>
</dbReference>
<protein>
    <submittedName>
        <fullName evidence="1">rRNA-processing protein las1</fullName>
    </submittedName>
</protein>
<name>A0A9W8CUM2_9FUNG</name>
<dbReference type="PANTHER" id="PTHR15002:SF0">
    <property type="entry name" value="RIBOSOMAL BIOGENESIS PROTEIN LAS1L"/>
    <property type="match status" value="1"/>
</dbReference>
<comment type="caution">
    <text evidence="1">The sequence shown here is derived from an EMBL/GenBank/DDBJ whole genome shotgun (WGS) entry which is preliminary data.</text>
</comment>